<dbReference type="PANTHER" id="PTHR11819">
    <property type="entry name" value="SOLUTE CARRIER FAMILY 5"/>
    <property type="match status" value="1"/>
</dbReference>
<feature type="transmembrane region" description="Helical" evidence="6">
    <location>
        <begin position="501"/>
        <end position="520"/>
    </location>
</feature>
<dbReference type="InterPro" id="IPR001734">
    <property type="entry name" value="Na/solute_symporter"/>
</dbReference>
<comment type="subcellular location">
    <subcellularLocation>
        <location evidence="1">Membrane</location>
        <topology evidence="1">Multi-pass membrane protein</topology>
    </subcellularLocation>
</comment>
<feature type="transmembrane region" description="Helical" evidence="6">
    <location>
        <begin position="151"/>
        <end position="172"/>
    </location>
</feature>
<evidence type="ECO:0000256" key="1">
    <source>
        <dbReference type="ARBA" id="ARBA00004141"/>
    </source>
</evidence>
<feature type="transmembrane region" description="Helical" evidence="6">
    <location>
        <begin position="574"/>
        <end position="596"/>
    </location>
</feature>
<keyword evidence="3 6" id="KW-0812">Transmembrane</keyword>
<feature type="transmembrane region" description="Helical" evidence="6">
    <location>
        <begin position="6"/>
        <end position="28"/>
    </location>
</feature>
<dbReference type="InterPro" id="IPR038377">
    <property type="entry name" value="Na/Glc_symporter_sf"/>
</dbReference>
<name>A0A1J5T0E7_9ZZZZ</name>
<dbReference type="GO" id="GO:0005886">
    <property type="term" value="C:plasma membrane"/>
    <property type="evidence" value="ECO:0007669"/>
    <property type="project" value="TreeGrafter"/>
</dbReference>
<feature type="transmembrane region" description="Helical" evidence="6">
    <location>
        <begin position="81"/>
        <end position="102"/>
    </location>
</feature>
<dbReference type="Gene3D" id="1.20.1730.10">
    <property type="entry name" value="Sodium/glucose cotransporter"/>
    <property type="match status" value="1"/>
</dbReference>
<evidence type="ECO:0000256" key="5">
    <source>
        <dbReference type="ARBA" id="ARBA00023136"/>
    </source>
</evidence>
<dbReference type="PANTHER" id="PTHR11819:SF195">
    <property type="entry name" value="SODIUM_GLUCOSE COTRANSPORTER 4"/>
    <property type="match status" value="1"/>
</dbReference>
<feature type="transmembrane region" description="Helical" evidence="6">
    <location>
        <begin position="527"/>
        <end position="549"/>
    </location>
</feature>
<evidence type="ECO:0000256" key="4">
    <source>
        <dbReference type="ARBA" id="ARBA00022989"/>
    </source>
</evidence>
<dbReference type="EMBL" id="MLJW01000038">
    <property type="protein sequence ID" value="OIR07324.1"/>
    <property type="molecule type" value="Genomic_DNA"/>
</dbReference>
<evidence type="ECO:0000256" key="2">
    <source>
        <dbReference type="ARBA" id="ARBA00006434"/>
    </source>
</evidence>
<feature type="transmembrane region" description="Helical" evidence="6">
    <location>
        <begin position="470"/>
        <end position="489"/>
    </location>
</feature>
<accession>A0A1J5T0E7</accession>
<dbReference type="PROSITE" id="PS50283">
    <property type="entry name" value="NA_SOLUT_SYMP_3"/>
    <property type="match status" value="1"/>
</dbReference>
<keyword evidence="4 6" id="KW-1133">Transmembrane helix</keyword>
<protein>
    <submittedName>
        <fullName evidence="7">Sodium/glucose cotransporter</fullName>
    </submittedName>
</protein>
<comment type="caution">
    <text evidence="7">The sequence shown here is derived from an EMBL/GenBank/DDBJ whole genome shotgun (WGS) entry which is preliminary data.</text>
</comment>
<sequence length="645" mass="69669">MEIIQLGWIDYAILLSYTAFVIGIGFALKRYMKSSSDYLMSGRSIPAWVTGLAFISANLGALELVGMAASGAKYGIATCHFYWVGAIPAMIFLAVFMMPFYYGSRARSVPEYLKLRFDERTRCFNSLTFAVMTVFASGIAMNALAKLLNLLLGWDYNVSLVICSVVVLAYVLKGGLTSAIYTEVLQFFMIVLGFAPVVYLGLKDVGGWEALKAKLAMVAAHPASLGLVADAHKTFAADAWTSAWKPLLGGPSANPMGVDWFAMIFGLGFVLSFGYWCTNFLVVQRAMAAKNMSAARRTPIIAAIPKMLFPVLVILPGMIAVGLSVTAKDHYRIPPAHLDDANLAAAVQVVRHASPTDANLVEEVAAKTGKRMIPADIEALGGGAAAALTDKQLSDRIQNAVAENDYDGVILSLVKRYCPTGLLGLALTALLASFMSGMAGNVTAFNTVWTYDLYQAYLAPNKSDSHYMGMARWITVVGILLSIAAAYFAKRYNNAMDVIQLVFGFVNAPLFATFLLGMFWKRATSHGAFYGLLAGTGTSALFHALTISAGNAPGIKGGYLAVVHVFPSEMAQNFWLATFAFGVCFILTFGISLVTARTKDDSELKGLVYSLTPKIQDEEQSWYMRPAVAGSLLLVCCVIINAIFW</sequence>
<keyword evidence="5 6" id="KW-0472">Membrane</keyword>
<feature type="transmembrane region" description="Helical" evidence="6">
    <location>
        <begin position="123"/>
        <end position="145"/>
    </location>
</feature>
<dbReference type="Pfam" id="PF00474">
    <property type="entry name" value="SSF"/>
    <property type="match status" value="2"/>
</dbReference>
<dbReference type="AlphaFoldDB" id="A0A1J5T0E7"/>
<feature type="transmembrane region" description="Helical" evidence="6">
    <location>
        <begin position="184"/>
        <end position="202"/>
    </location>
</feature>
<feature type="transmembrane region" description="Helical" evidence="6">
    <location>
        <begin position="422"/>
        <end position="449"/>
    </location>
</feature>
<feature type="transmembrane region" description="Helical" evidence="6">
    <location>
        <begin position="303"/>
        <end position="325"/>
    </location>
</feature>
<comment type="similarity">
    <text evidence="2">Belongs to the sodium:solute symporter (SSF) (TC 2.A.21) family.</text>
</comment>
<evidence type="ECO:0000256" key="3">
    <source>
        <dbReference type="ARBA" id="ARBA00022692"/>
    </source>
</evidence>
<gene>
    <name evidence="7" type="primary">sglT_7</name>
    <name evidence="7" type="ORF">GALL_105800</name>
</gene>
<evidence type="ECO:0000256" key="6">
    <source>
        <dbReference type="SAM" id="Phobius"/>
    </source>
</evidence>
<feature type="transmembrane region" description="Helical" evidence="6">
    <location>
        <begin position="260"/>
        <end position="282"/>
    </location>
</feature>
<reference evidence="7" key="1">
    <citation type="submission" date="2016-10" db="EMBL/GenBank/DDBJ databases">
        <title>Sequence of Gallionella enrichment culture.</title>
        <authorList>
            <person name="Poehlein A."/>
            <person name="Muehling M."/>
            <person name="Daniel R."/>
        </authorList>
    </citation>
    <scope>NUCLEOTIDE SEQUENCE</scope>
</reference>
<organism evidence="7">
    <name type="scientific">mine drainage metagenome</name>
    <dbReference type="NCBI Taxonomy" id="410659"/>
    <lineage>
        <taxon>unclassified sequences</taxon>
        <taxon>metagenomes</taxon>
        <taxon>ecological metagenomes</taxon>
    </lineage>
</organism>
<feature type="transmembrane region" description="Helical" evidence="6">
    <location>
        <begin position="48"/>
        <end position="69"/>
    </location>
</feature>
<evidence type="ECO:0000313" key="7">
    <source>
        <dbReference type="EMBL" id="OIR07324.1"/>
    </source>
</evidence>
<dbReference type="GO" id="GO:0005412">
    <property type="term" value="F:D-glucose:sodium symporter activity"/>
    <property type="evidence" value="ECO:0007669"/>
    <property type="project" value="TreeGrafter"/>
</dbReference>
<dbReference type="CDD" id="cd11478">
    <property type="entry name" value="SLC5sbd_u2"/>
    <property type="match status" value="1"/>
</dbReference>
<proteinExistence type="inferred from homology"/>
<feature type="transmembrane region" description="Helical" evidence="6">
    <location>
        <begin position="622"/>
        <end position="644"/>
    </location>
</feature>